<dbReference type="GO" id="GO:0032447">
    <property type="term" value="P:protein urmylation"/>
    <property type="evidence" value="ECO:0007669"/>
    <property type="project" value="UniProtKB-UniRule"/>
</dbReference>
<dbReference type="GO" id="GO:0002098">
    <property type="term" value="P:tRNA wobble uridine modification"/>
    <property type="evidence" value="ECO:0007669"/>
    <property type="project" value="UniProtKB-UniRule"/>
</dbReference>
<dbReference type="SUPFAM" id="SSF54285">
    <property type="entry name" value="MoaD/ThiS"/>
    <property type="match status" value="1"/>
</dbReference>
<dbReference type="STRING" id="37360.A8E072"/>
<dbReference type="EMBL" id="AM411664">
    <property type="protein sequence ID" value="CAM98702.2"/>
    <property type="molecule type" value="Genomic_DNA"/>
</dbReference>
<dbReference type="GO" id="GO:0034227">
    <property type="term" value="P:tRNA thio-modification"/>
    <property type="evidence" value="ECO:0007669"/>
    <property type="project" value="UniProtKB-UniRule"/>
</dbReference>
<reference evidence="7" key="1">
    <citation type="journal article" date="2007" name="Protist">
        <title>Intron-rich gene structure in the intracellular plant parasite Plasmodiophora brassicae.</title>
        <authorList>
            <person name="Bulman S."/>
            <person name="Ridgway H.J."/>
            <person name="Eady C."/>
            <person name="Conner A.J."/>
        </authorList>
    </citation>
    <scope>NUCLEOTIDE SEQUENCE</scope>
</reference>
<evidence type="ECO:0000256" key="6">
    <source>
        <dbReference type="RuleBase" id="RU361182"/>
    </source>
</evidence>
<accession>A8Y7Q3</accession>
<comment type="subcellular location">
    <subcellularLocation>
        <location evidence="5 6">Cytoplasm</location>
    </subcellularLocation>
</comment>
<comment type="PTM">
    <text evidence="5">C-terminal thiocarboxylation occurs in 2 steps, it is first acyl-adenylated (-COAMP) via the hesA/moeB/thiF part of the MOCS3/UBA4 homolog, then thiocarboxylated (-COSH) via the rhodanese domain of the MOCS3/UBA4 homolog.</text>
</comment>
<keyword evidence="4 5" id="KW-0833">Ubl conjugation pathway</keyword>
<gene>
    <name evidence="8" type="ORF">PBRA_002496</name>
</gene>
<organism evidence="7">
    <name type="scientific">Plasmodiophora brassicae</name>
    <name type="common">Clubroot disease agent</name>
    <dbReference type="NCBI Taxonomy" id="37360"/>
    <lineage>
        <taxon>Eukaryota</taxon>
        <taxon>Sar</taxon>
        <taxon>Rhizaria</taxon>
        <taxon>Endomyxa</taxon>
        <taxon>Phytomyxea</taxon>
        <taxon>Plasmodiophorida</taxon>
        <taxon>Plasmodiophoridae</taxon>
        <taxon>Plasmodiophora</taxon>
    </lineage>
</organism>
<reference evidence="8 9" key="2">
    <citation type="submission" date="2015-02" db="EMBL/GenBank/DDBJ databases">
        <authorList>
            <person name="Fogelqvist Johan"/>
        </authorList>
    </citation>
    <scope>NUCLEOTIDE SEQUENCE [LARGE SCALE GENOMIC DNA]</scope>
    <source>
        <strain evidence="8">E3</strain>
    </source>
</reference>
<dbReference type="CDD" id="cd01764">
    <property type="entry name" value="Ubl_Urm1"/>
    <property type="match status" value="1"/>
</dbReference>
<feature type="modified residue" description="1-thioglycine" evidence="5">
    <location>
        <position position="96"/>
    </location>
</feature>
<protein>
    <recommendedName>
        <fullName evidence="5">Ubiquitin-related modifier 1 homolog</fullName>
    </recommendedName>
</protein>
<dbReference type="InterPro" id="IPR012675">
    <property type="entry name" value="Beta-grasp_dom_sf"/>
</dbReference>
<evidence type="ECO:0000313" key="7">
    <source>
        <dbReference type="EMBL" id="CAM98702.2"/>
    </source>
</evidence>
<dbReference type="Proteomes" id="UP000039324">
    <property type="component" value="Unassembled WGS sequence"/>
</dbReference>
<dbReference type="InterPro" id="IPR015221">
    <property type="entry name" value="Urm1"/>
</dbReference>
<dbReference type="Gene3D" id="3.10.20.30">
    <property type="match status" value="1"/>
</dbReference>
<proteinExistence type="evidence at transcript level"/>
<comment type="similarity">
    <text evidence="5 6">Belongs to the URM1 family.</text>
</comment>
<keyword evidence="2 5" id="KW-1017">Isopeptide bond</keyword>
<dbReference type="Pfam" id="PF09138">
    <property type="entry name" value="Urm1"/>
    <property type="match status" value="1"/>
</dbReference>
<evidence type="ECO:0000256" key="5">
    <source>
        <dbReference type="HAMAP-Rule" id="MF_03048"/>
    </source>
</evidence>
<evidence type="ECO:0000256" key="1">
    <source>
        <dbReference type="ARBA" id="ARBA00022490"/>
    </source>
</evidence>
<dbReference type="EMBL" id="CDSF01000122">
    <property type="protein sequence ID" value="CEP02230.1"/>
    <property type="molecule type" value="Genomic_DNA"/>
</dbReference>
<accession>A8E072</accession>
<dbReference type="EMBL" id="AM411653">
    <property type="protein sequence ID" value="CAL69919.1"/>
    <property type="molecule type" value="mRNA"/>
</dbReference>
<comment type="pathway">
    <text evidence="5 6">tRNA modification; 5-methoxycarbonylmethyl-2-thiouridine-tRNA biosynthesis.</text>
</comment>
<name>A8E072_PLABS</name>
<feature type="cross-link" description="Glycyl lysine isopeptide (Gly-Lys) (interchain with K-? in acceptor proteins)" evidence="5">
    <location>
        <position position="96"/>
    </location>
</feature>
<dbReference type="AlphaFoldDB" id="A8E072"/>
<evidence type="ECO:0000256" key="4">
    <source>
        <dbReference type="ARBA" id="ARBA00022786"/>
    </source>
</evidence>
<dbReference type="InterPro" id="IPR016155">
    <property type="entry name" value="Mopterin_synth/thiamin_S_b"/>
</dbReference>
<evidence type="ECO:0000256" key="2">
    <source>
        <dbReference type="ARBA" id="ARBA00022499"/>
    </source>
</evidence>
<dbReference type="PANTHER" id="PTHR14986">
    <property type="entry name" value="RURM1 PROTEIN"/>
    <property type="match status" value="1"/>
</dbReference>
<sequence>MQVLIDLGGGLDVLCGSVKQHVYRSDDGDSTTMHAILEHVKTNVIRERSELFIQRDTVRPGILVLINDADWELEDGIDSTVRDGDRVTFISTLHGG</sequence>
<evidence type="ECO:0000256" key="3">
    <source>
        <dbReference type="ARBA" id="ARBA00022694"/>
    </source>
</evidence>
<keyword evidence="1 5" id="KW-0963">Cytoplasm</keyword>
<evidence type="ECO:0000313" key="9">
    <source>
        <dbReference type="Proteomes" id="UP000039324"/>
    </source>
</evidence>
<keyword evidence="3 5" id="KW-0819">tRNA processing</keyword>
<dbReference type="OMA" id="GKFIMKD"/>
<dbReference type="PIRSF" id="PIRSF037379">
    <property type="entry name" value="Ubiquitin-related_modifier_1"/>
    <property type="match status" value="1"/>
</dbReference>
<dbReference type="HAMAP" id="MF_03048">
    <property type="entry name" value="Urm1"/>
    <property type="match status" value="1"/>
</dbReference>
<keyword evidence="9" id="KW-1185">Reference proteome</keyword>
<dbReference type="GO" id="GO:0005829">
    <property type="term" value="C:cytosol"/>
    <property type="evidence" value="ECO:0007669"/>
    <property type="project" value="UniProtKB-UniRule"/>
</dbReference>
<dbReference type="OrthoDB" id="10248987at2759"/>
<dbReference type="UniPathway" id="UPA00988"/>
<evidence type="ECO:0000313" key="8">
    <source>
        <dbReference type="EMBL" id="CEP02230.1"/>
    </source>
</evidence>
<comment type="function">
    <text evidence="5">Acts as a sulfur carrier required for 2-thiolation of mcm(5)S(2)U at tRNA wobble positions of cytosolic tRNA(Lys), tRNA(Glu) and tRNA(Gln). Serves as sulfur donor in tRNA 2-thiolation reaction by being thiocarboxylated (-COSH) at its C-terminus by the MOCS3/UBA4 homolog. The sulfur is then transferred to tRNA to form 2-thiolation of mcm(5)S(2)U. Also acts as a ubiquitin-like protein (UBL) that is covalently conjugated via an isopeptide bond to lysine residues of target proteins. The thiocarboxylated form serves as substrate for conjugation and oxidative stress specifically induces the formation of UBL-protein conjugates.</text>
</comment>